<organism evidence="4 5">
    <name type="scientific">Boothiomyces macroporosus</name>
    <dbReference type="NCBI Taxonomy" id="261099"/>
    <lineage>
        <taxon>Eukaryota</taxon>
        <taxon>Fungi</taxon>
        <taxon>Fungi incertae sedis</taxon>
        <taxon>Chytridiomycota</taxon>
        <taxon>Chytridiomycota incertae sedis</taxon>
        <taxon>Chytridiomycetes</taxon>
        <taxon>Rhizophydiales</taxon>
        <taxon>Terramycetaceae</taxon>
        <taxon>Boothiomyces</taxon>
    </lineage>
</organism>
<keyword evidence="5" id="KW-1185">Reference proteome</keyword>
<evidence type="ECO:0000256" key="2">
    <source>
        <dbReference type="SAM" id="MobiDB-lite"/>
    </source>
</evidence>
<protein>
    <submittedName>
        <fullName evidence="4">Uncharacterized protein</fullName>
    </submittedName>
</protein>
<dbReference type="AlphaFoldDB" id="A0AAD5UJZ4"/>
<evidence type="ECO:0000313" key="4">
    <source>
        <dbReference type="EMBL" id="KAJ3257968.1"/>
    </source>
</evidence>
<reference evidence="4" key="1">
    <citation type="submission" date="2020-05" db="EMBL/GenBank/DDBJ databases">
        <title>Phylogenomic resolution of chytrid fungi.</title>
        <authorList>
            <person name="Stajich J.E."/>
            <person name="Amses K."/>
            <person name="Simmons R."/>
            <person name="Seto K."/>
            <person name="Myers J."/>
            <person name="Bonds A."/>
            <person name="Quandt C.A."/>
            <person name="Barry K."/>
            <person name="Liu P."/>
            <person name="Grigoriev I."/>
            <person name="Longcore J.E."/>
            <person name="James T.Y."/>
        </authorList>
    </citation>
    <scope>NUCLEOTIDE SEQUENCE</scope>
    <source>
        <strain evidence="4">PLAUS21</strain>
    </source>
</reference>
<gene>
    <name evidence="4" type="ORF">HK103_004102</name>
</gene>
<keyword evidence="3" id="KW-0732">Signal</keyword>
<sequence length="184" mass="19896">MFKTIVLILAASIVASPLPAKNNGTNNVNNQNNQNNQNNNNQNNNNGNGNVNFDVNGAVNDLSRLQDDISQLQTNLGTAQGASTQDVNRLQDIPNRLNTLNQELKNFQSALTQTNGNTNVDQLNALLGQFQSVNDGFNSLARSTDKVSGKDSASDSSLSSTGSNFKTVLDDFRTVRDNLLNKLQ</sequence>
<proteinExistence type="predicted"/>
<feature type="signal peptide" evidence="3">
    <location>
        <begin position="1"/>
        <end position="15"/>
    </location>
</feature>
<name>A0AAD5UJZ4_9FUNG</name>
<feature type="chain" id="PRO_5042066900" evidence="3">
    <location>
        <begin position="16"/>
        <end position="184"/>
    </location>
</feature>
<feature type="coiled-coil region" evidence="1">
    <location>
        <begin position="55"/>
        <end position="117"/>
    </location>
</feature>
<evidence type="ECO:0000256" key="3">
    <source>
        <dbReference type="SAM" id="SignalP"/>
    </source>
</evidence>
<feature type="compositionally biased region" description="Low complexity" evidence="2">
    <location>
        <begin position="22"/>
        <end position="52"/>
    </location>
</feature>
<evidence type="ECO:0000256" key="1">
    <source>
        <dbReference type="SAM" id="Coils"/>
    </source>
</evidence>
<feature type="region of interest" description="Disordered" evidence="2">
    <location>
        <begin position="18"/>
        <end position="52"/>
    </location>
</feature>
<dbReference type="Proteomes" id="UP001210925">
    <property type="component" value="Unassembled WGS sequence"/>
</dbReference>
<evidence type="ECO:0000313" key="5">
    <source>
        <dbReference type="Proteomes" id="UP001210925"/>
    </source>
</evidence>
<dbReference type="EMBL" id="JADGKB010000032">
    <property type="protein sequence ID" value="KAJ3257968.1"/>
    <property type="molecule type" value="Genomic_DNA"/>
</dbReference>
<keyword evidence="1" id="KW-0175">Coiled coil</keyword>
<comment type="caution">
    <text evidence="4">The sequence shown here is derived from an EMBL/GenBank/DDBJ whole genome shotgun (WGS) entry which is preliminary data.</text>
</comment>
<dbReference type="Gene3D" id="1.10.287.1490">
    <property type="match status" value="1"/>
</dbReference>
<accession>A0AAD5UJZ4</accession>